<proteinExistence type="predicted"/>
<protein>
    <submittedName>
        <fullName evidence="1">Uncharacterized protein</fullName>
    </submittedName>
</protein>
<dbReference type="Proteomes" id="UP000529783">
    <property type="component" value="Unassembled WGS sequence"/>
</dbReference>
<dbReference type="AlphaFoldDB" id="A0A7Y9EHK3"/>
<name>A0A7Y9EHK3_9ACTN</name>
<accession>A0A7Y9EHK3</accession>
<dbReference type="EMBL" id="JACCBA010000001">
    <property type="protein sequence ID" value="NYD47898.1"/>
    <property type="molecule type" value="Genomic_DNA"/>
</dbReference>
<reference evidence="1 2" key="1">
    <citation type="submission" date="2020-07" db="EMBL/GenBank/DDBJ databases">
        <title>Sequencing the genomes of 1000 actinobacteria strains.</title>
        <authorList>
            <person name="Klenk H.-P."/>
        </authorList>
    </citation>
    <scope>NUCLEOTIDE SEQUENCE [LARGE SCALE GENOMIC DNA]</scope>
    <source>
        <strain evidence="1 2">DSM 40398</strain>
    </source>
</reference>
<evidence type="ECO:0000313" key="2">
    <source>
        <dbReference type="Proteomes" id="UP000529783"/>
    </source>
</evidence>
<comment type="caution">
    <text evidence="1">The sequence shown here is derived from an EMBL/GenBank/DDBJ whole genome shotgun (WGS) entry which is preliminary data.</text>
</comment>
<gene>
    <name evidence="1" type="ORF">BJY14_003881</name>
</gene>
<evidence type="ECO:0000313" key="1">
    <source>
        <dbReference type="EMBL" id="NYD47898.1"/>
    </source>
</evidence>
<keyword evidence="2" id="KW-1185">Reference proteome</keyword>
<sequence length="33" mass="3435">MGTDGLMGDLPGFMALRWQGSAGLASDVDVPLR</sequence>
<organism evidence="1 2">
    <name type="scientific">Actinomadura luteofluorescens</name>
    <dbReference type="NCBI Taxonomy" id="46163"/>
    <lineage>
        <taxon>Bacteria</taxon>
        <taxon>Bacillati</taxon>
        <taxon>Actinomycetota</taxon>
        <taxon>Actinomycetes</taxon>
        <taxon>Streptosporangiales</taxon>
        <taxon>Thermomonosporaceae</taxon>
        <taxon>Actinomadura</taxon>
    </lineage>
</organism>